<evidence type="ECO:0000313" key="1">
    <source>
        <dbReference type="EMBL" id="MFC0548443.1"/>
    </source>
</evidence>
<comment type="caution">
    <text evidence="1">The sequence shown here is derived from an EMBL/GenBank/DDBJ whole genome shotgun (WGS) entry which is preliminary data.</text>
</comment>
<dbReference type="EMBL" id="JBHLUD010000016">
    <property type="protein sequence ID" value="MFC0548443.1"/>
    <property type="molecule type" value="Genomic_DNA"/>
</dbReference>
<reference evidence="1 2" key="1">
    <citation type="submission" date="2024-09" db="EMBL/GenBank/DDBJ databases">
        <authorList>
            <person name="Sun Q."/>
            <person name="Mori K."/>
        </authorList>
    </citation>
    <scope>NUCLEOTIDE SEQUENCE [LARGE SCALE GENOMIC DNA]</scope>
    <source>
        <strain evidence="1 2">TBRC 1432</strain>
    </source>
</reference>
<evidence type="ECO:0000313" key="2">
    <source>
        <dbReference type="Proteomes" id="UP001589810"/>
    </source>
</evidence>
<proteinExistence type="predicted"/>
<gene>
    <name evidence="1" type="ORF">ACFFH7_43535</name>
</gene>
<sequence length="144" mass="15996">MVKSRLEPAAADLRLLLAASRQCANSEARLLIEHLGITDDPYDEEAGWYFLNVLAPIPGCRWQRNGWKVEICQWVPDEPEEEYGSATGEPVLDCVRADPPALEEIVELLNRSDGQSEVLASWAKTPVGEPLAGTAFVVTKRYED</sequence>
<dbReference type="Proteomes" id="UP001589810">
    <property type="component" value="Unassembled WGS sequence"/>
</dbReference>
<protein>
    <submittedName>
        <fullName evidence="1">Uncharacterized protein</fullName>
    </submittedName>
</protein>
<accession>A0ABV6N7C5</accession>
<keyword evidence="2" id="KW-1185">Reference proteome</keyword>
<organism evidence="1 2">
    <name type="scientific">Kutzneria chonburiensis</name>
    <dbReference type="NCBI Taxonomy" id="1483604"/>
    <lineage>
        <taxon>Bacteria</taxon>
        <taxon>Bacillati</taxon>
        <taxon>Actinomycetota</taxon>
        <taxon>Actinomycetes</taxon>
        <taxon>Pseudonocardiales</taxon>
        <taxon>Pseudonocardiaceae</taxon>
        <taxon>Kutzneria</taxon>
    </lineage>
</organism>
<dbReference type="RefSeq" id="WP_273943846.1">
    <property type="nucleotide sequence ID" value="NZ_CP097263.1"/>
</dbReference>
<name>A0ABV6N7C5_9PSEU</name>